<protein>
    <recommendedName>
        <fullName evidence="12">Cytochrome b561 domain-containing protein</fullName>
    </recommendedName>
</protein>
<keyword evidence="8 11" id="KW-1133">Transmembrane helix</keyword>
<dbReference type="GO" id="GO:0016020">
    <property type="term" value="C:membrane"/>
    <property type="evidence" value="ECO:0007669"/>
    <property type="project" value="UniProtKB-SubCell"/>
</dbReference>
<accession>A0A2K1YRT9</accession>
<comment type="cofactor">
    <cofactor evidence="1">
        <name>heme b</name>
        <dbReference type="ChEBI" id="CHEBI:60344"/>
    </cofactor>
</comment>
<feature type="transmembrane region" description="Helical" evidence="11">
    <location>
        <begin position="127"/>
        <end position="143"/>
    </location>
</feature>
<evidence type="ECO:0000313" key="14">
    <source>
        <dbReference type="Proteomes" id="UP000006729"/>
    </source>
</evidence>
<sequence length="158" mass="17936">MGDTNKKIKTRRNSVKGKLNFFRNYKNTKIKAFRFKHEVGDQDMASLHSWLGLITFCLPGLQCSDHWLTQYRMPGFFSFVFPGAEMSARGTYRPWHVFGGFAIFFLSTCTAQTGLLEKVSCNPQCPVFINGAGIIIPFWASIFKAPSIIRLCYSCLVT</sequence>
<evidence type="ECO:0000256" key="11">
    <source>
        <dbReference type="SAM" id="Phobius"/>
    </source>
</evidence>
<evidence type="ECO:0000313" key="13">
    <source>
        <dbReference type="EMBL" id="PNT15744.1"/>
    </source>
</evidence>
<dbReference type="GO" id="GO:0016491">
    <property type="term" value="F:oxidoreductase activity"/>
    <property type="evidence" value="ECO:0007669"/>
    <property type="project" value="InterPro"/>
</dbReference>
<dbReference type="Pfam" id="PF03188">
    <property type="entry name" value="Cytochrom_B561"/>
    <property type="match status" value="1"/>
</dbReference>
<evidence type="ECO:0000256" key="6">
    <source>
        <dbReference type="ARBA" id="ARBA00022723"/>
    </source>
</evidence>
<proteinExistence type="predicted"/>
<keyword evidence="6" id="KW-0479">Metal-binding</keyword>
<dbReference type="Gene3D" id="1.20.120.1770">
    <property type="match status" value="1"/>
</dbReference>
<keyword evidence="3" id="KW-0813">Transport</keyword>
<dbReference type="AlphaFoldDB" id="A0A2K1YRT9"/>
<dbReference type="InParanoid" id="A0A2K1YRT9"/>
<evidence type="ECO:0000256" key="4">
    <source>
        <dbReference type="ARBA" id="ARBA00022617"/>
    </source>
</evidence>
<evidence type="ECO:0000256" key="1">
    <source>
        <dbReference type="ARBA" id="ARBA00001970"/>
    </source>
</evidence>
<keyword evidence="7" id="KW-0249">Electron transport</keyword>
<name>A0A2K1YRT9_POPTR</name>
<dbReference type="Proteomes" id="UP000006729">
    <property type="component" value="Chromosome 10"/>
</dbReference>
<evidence type="ECO:0000256" key="8">
    <source>
        <dbReference type="ARBA" id="ARBA00022989"/>
    </source>
</evidence>
<evidence type="ECO:0000256" key="10">
    <source>
        <dbReference type="ARBA" id="ARBA00023136"/>
    </source>
</evidence>
<dbReference type="InterPro" id="IPR006593">
    <property type="entry name" value="Cyt_b561/ferric_Rdtase_TM"/>
</dbReference>
<dbReference type="PANTHER" id="PTHR10106:SF43">
    <property type="entry name" value="CYTOCHROME B561 FAMILY PROTEIN, EXPRESSED"/>
    <property type="match status" value="1"/>
</dbReference>
<organism evidence="13 14">
    <name type="scientific">Populus trichocarpa</name>
    <name type="common">Western balsam poplar</name>
    <name type="synonym">Populus balsamifera subsp. trichocarpa</name>
    <dbReference type="NCBI Taxonomy" id="3694"/>
    <lineage>
        <taxon>Eukaryota</taxon>
        <taxon>Viridiplantae</taxon>
        <taxon>Streptophyta</taxon>
        <taxon>Embryophyta</taxon>
        <taxon>Tracheophyta</taxon>
        <taxon>Spermatophyta</taxon>
        <taxon>Magnoliopsida</taxon>
        <taxon>eudicotyledons</taxon>
        <taxon>Gunneridae</taxon>
        <taxon>Pentapetalae</taxon>
        <taxon>rosids</taxon>
        <taxon>fabids</taxon>
        <taxon>Malpighiales</taxon>
        <taxon>Salicaceae</taxon>
        <taxon>Saliceae</taxon>
        <taxon>Populus</taxon>
    </lineage>
</organism>
<evidence type="ECO:0000256" key="5">
    <source>
        <dbReference type="ARBA" id="ARBA00022692"/>
    </source>
</evidence>
<feature type="domain" description="Cytochrome b561" evidence="12">
    <location>
        <begin position="32"/>
        <end position="119"/>
    </location>
</feature>
<evidence type="ECO:0000256" key="9">
    <source>
        <dbReference type="ARBA" id="ARBA00023004"/>
    </source>
</evidence>
<evidence type="ECO:0000256" key="2">
    <source>
        <dbReference type="ARBA" id="ARBA00004141"/>
    </source>
</evidence>
<evidence type="ECO:0000256" key="3">
    <source>
        <dbReference type="ARBA" id="ARBA00022448"/>
    </source>
</evidence>
<dbReference type="EMBL" id="CM009299">
    <property type="protein sequence ID" value="PNT15744.1"/>
    <property type="molecule type" value="Genomic_DNA"/>
</dbReference>
<keyword evidence="4" id="KW-0349">Heme</keyword>
<evidence type="ECO:0000256" key="7">
    <source>
        <dbReference type="ARBA" id="ARBA00022982"/>
    </source>
</evidence>
<reference evidence="13 14" key="1">
    <citation type="journal article" date="2006" name="Science">
        <title>The genome of black cottonwood, Populus trichocarpa (Torr. &amp; Gray).</title>
        <authorList>
            <person name="Tuskan G.A."/>
            <person name="Difazio S."/>
            <person name="Jansson S."/>
            <person name="Bohlmann J."/>
            <person name="Grigoriev I."/>
            <person name="Hellsten U."/>
            <person name="Putnam N."/>
            <person name="Ralph S."/>
            <person name="Rombauts S."/>
            <person name="Salamov A."/>
            <person name="Schein J."/>
            <person name="Sterck L."/>
            <person name="Aerts A."/>
            <person name="Bhalerao R.R."/>
            <person name="Bhalerao R.P."/>
            <person name="Blaudez D."/>
            <person name="Boerjan W."/>
            <person name="Brun A."/>
            <person name="Brunner A."/>
            <person name="Busov V."/>
            <person name="Campbell M."/>
            <person name="Carlson J."/>
            <person name="Chalot M."/>
            <person name="Chapman J."/>
            <person name="Chen G.L."/>
            <person name="Cooper D."/>
            <person name="Coutinho P.M."/>
            <person name="Couturier J."/>
            <person name="Covert S."/>
            <person name="Cronk Q."/>
            <person name="Cunningham R."/>
            <person name="Davis J."/>
            <person name="Degroeve S."/>
            <person name="Dejardin A."/>
            <person name="Depamphilis C."/>
            <person name="Detter J."/>
            <person name="Dirks B."/>
            <person name="Dubchak I."/>
            <person name="Duplessis S."/>
            <person name="Ehlting J."/>
            <person name="Ellis B."/>
            <person name="Gendler K."/>
            <person name="Goodstein D."/>
            <person name="Gribskov M."/>
            <person name="Grimwood J."/>
            <person name="Groover A."/>
            <person name="Gunter L."/>
            <person name="Hamberger B."/>
            <person name="Heinze B."/>
            <person name="Helariutta Y."/>
            <person name="Henrissat B."/>
            <person name="Holligan D."/>
            <person name="Holt R."/>
            <person name="Huang W."/>
            <person name="Islam-Faridi N."/>
            <person name="Jones S."/>
            <person name="Jones-Rhoades M."/>
            <person name="Jorgensen R."/>
            <person name="Joshi C."/>
            <person name="Kangasjarvi J."/>
            <person name="Karlsson J."/>
            <person name="Kelleher C."/>
            <person name="Kirkpatrick R."/>
            <person name="Kirst M."/>
            <person name="Kohler A."/>
            <person name="Kalluri U."/>
            <person name="Larimer F."/>
            <person name="Leebens-Mack J."/>
            <person name="Leple J.C."/>
            <person name="Locascio P."/>
            <person name="Lou Y."/>
            <person name="Lucas S."/>
            <person name="Martin F."/>
            <person name="Montanini B."/>
            <person name="Napoli C."/>
            <person name="Nelson D.R."/>
            <person name="Nelson C."/>
            <person name="Nieminen K."/>
            <person name="Nilsson O."/>
            <person name="Pereda V."/>
            <person name="Peter G."/>
            <person name="Philippe R."/>
            <person name="Pilate G."/>
            <person name="Poliakov A."/>
            <person name="Razumovskaya J."/>
            <person name="Richardson P."/>
            <person name="Rinaldi C."/>
            <person name="Ritland K."/>
            <person name="Rouze P."/>
            <person name="Ryaboy D."/>
            <person name="Schmutz J."/>
            <person name="Schrader J."/>
            <person name="Segerman B."/>
            <person name="Shin H."/>
            <person name="Siddiqui A."/>
            <person name="Sterky F."/>
            <person name="Terry A."/>
            <person name="Tsai C.J."/>
            <person name="Uberbacher E."/>
            <person name="Unneberg P."/>
            <person name="Vahala J."/>
            <person name="Wall K."/>
            <person name="Wessler S."/>
            <person name="Yang G."/>
            <person name="Yin T."/>
            <person name="Douglas C."/>
            <person name="Marra M."/>
            <person name="Sandberg G."/>
            <person name="Van de Peer Y."/>
            <person name="Rokhsar D."/>
        </authorList>
    </citation>
    <scope>NUCLEOTIDE SEQUENCE [LARGE SCALE GENOMIC DNA]</scope>
    <source>
        <strain evidence="14">cv. Nisqually</strain>
    </source>
</reference>
<dbReference type="STRING" id="3694.A0A2K1YRT9"/>
<keyword evidence="5 11" id="KW-0812">Transmembrane</keyword>
<keyword evidence="10 11" id="KW-0472">Membrane</keyword>
<evidence type="ECO:0000259" key="12">
    <source>
        <dbReference type="Pfam" id="PF03188"/>
    </source>
</evidence>
<feature type="transmembrane region" description="Helical" evidence="11">
    <location>
        <begin position="95"/>
        <end position="115"/>
    </location>
</feature>
<dbReference type="PANTHER" id="PTHR10106">
    <property type="entry name" value="CYTOCHROME B561-RELATED"/>
    <property type="match status" value="1"/>
</dbReference>
<gene>
    <name evidence="13" type="ORF">POPTR_010G102500</name>
</gene>
<keyword evidence="9" id="KW-0408">Iron</keyword>
<comment type="subcellular location">
    <subcellularLocation>
        <location evidence="2">Membrane</location>
        <topology evidence="2">Multi-pass membrane protein</topology>
    </subcellularLocation>
</comment>
<keyword evidence="14" id="KW-1185">Reference proteome</keyword>
<dbReference type="InterPro" id="IPR043205">
    <property type="entry name" value="CYB561/CYBRD1-like"/>
</dbReference>
<dbReference type="GO" id="GO:0046872">
    <property type="term" value="F:metal ion binding"/>
    <property type="evidence" value="ECO:0007669"/>
    <property type="project" value="UniProtKB-KW"/>
</dbReference>